<keyword evidence="1" id="KW-1133">Transmembrane helix</keyword>
<gene>
    <name evidence="3" type="ORF">A3F25_01105</name>
</gene>
<dbReference type="EMBL" id="MGKD01000022">
    <property type="protein sequence ID" value="OGN19163.1"/>
    <property type="molecule type" value="Genomic_DNA"/>
</dbReference>
<evidence type="ECO:0000256" key="2">
    <source>
        <dbReference type="SAM" id="SignalP"/>
    </source>
</evidence>
<evidence type="ECO:0000256" key="1">
    <source>
        <dbReference type="SAM" id="Phobius"/>
    </source>
</evidence>
<keyword evidence="1" id="KW-0812">Transmembrane</keyword>
<evidence type="ECO:0000313" key="4">
    <source>
        <dbReference type="Proteomes" id="UP000177478"/>
    </source>
</evidence>
<sequence>MKKLKLITYLLILTSLAWPLGQTFASQDNGVYTYIFHLYFDNSKLVPDRDFKFAFDLIAGPYKRPSPEVMTGYSLELISVQGAKLFTVKFTPPSSRGKLTLQAQYFANAKTANFYNTQKQLLLAIDLAPSGPVCNDNGSCQAEVGENNKNCPSDCLVVAVSLTPEPSVVVTPTPSGPSSDYSLLTYILVILILLILTVAGWFFWRWRKNRVAQP</sequence>
<proteinExistence type="predicted"/>
<evidence type="ECO:0000313" key="3">
    <source>
        <dbReference type="EMBL" id="OGN19163.1"/>
    </source>
</evidence>
<dbReference type="AlphaFoldDB" id="A0A1F8G1H3"/>
<reference evidence="3 4" key="1">
    <citation type="journal article" date="2016" name="Nat. Commun.">
        <title>Thousands of microbial genomes shed light on interconnected biogeochemical processes in an aquifer system.</title>
        <authorList>
            <person name="Anantharaman K."/>
            <person name="Brown C.T."/>
            <person name="Hug L.A."/>
            <person name="Sharon I."/>
            <person name="Castelle C.J."/>
            <person name="Probst A.J."/>
            <person name="Thomas B.C."/>
            <person name="Singh A."/>
            <person name="Wilkins M.J."/>
            <person name="Karaoz U."/>
            <person name="Brodie E.L."/>
            <person name="Williams K.H."/>
            <person name="Hubbard S.S."/>
            <person name="Banfield J.F."/>
        </authorList>
    </citation>
    <scope>NUCLEOTIDE SEQUENCE [LARGE SCALE GENOMIC DNA]</scope>
</reference>
<feature type="signal peptide" evidence="2">
    <location>
        <begin position="1"/>
        <end position="25"/>
    </location>
</feature>
<keyword evidence="2" id="KW-0732">Signal</keyword>
<comment type="caution">
    <text evidence="3">The sequence shown here is derived from an EMBL/GenBank/DDBJ whole genome shotgun (WGS) entry which is preliminary data.</text>
</comment>
<dbReference type="Proteomes" id="UP000177478">
    <property type="component" value="Unassembled WGS sequence"/>
</dbReference>
<name>A0A1F8G1H3_9BACT</name>
<dbReference type="STRING" id="1802689.A3F25_01105"/>
<organism evidence="3 4">
    <name type="scientific">Candidatus Yanofskybacteria bacterium RIFCSPHIGHO2_12_FULL_45_19b</name>
    <dbReference type="NCBI Taxonomy" id="1802689"/>
    <lineage>
        <taxon>Bacteria</taxon>
        <taxon>Candidatus Yanofskyibacteriota</taxon>
    </lineage>
</organism>
<keyword evidence="1" id="KW-0472">Membrane</keyword>
<accession>A0A1F8G1H3</accession>
<protein>
    <submittedName>
        <fullName evidence="3">Uncharacterized protein</fullName>
    </submittedName>
</protein>
<feature type="transmembrane region" description="Helical" evidence="1">
    <location>
        <begin position="183"/>
        <end position="204"/>
    </location>
</feature>
<feature type="chain" id="PRO_5009535583" evidence="2">
    <location>
        <begin position="26"/>
        <end position="214"/>
    </location>
</feature>